<reference evidence="2" key="1">
    <citation type="submission" date="2018-08" db="EMBL/GenBank/DDBJ databases">
        <authorList>
            <person name="Chevrot R."/>
        </authorList>
    </citation>
    <scope>NUCLEOTIDE SEQUENCE [LARGE SCALE GENOMIC DNA]</scope>
</reference>
<accession>A0A383RD30</accession>
<proteinExistence type="predicted"/>
<name>A0A383RD30_PAEAL</name>
<dbReference type="EMBL" id="LS992241">
    <property type="protein sequence ID" value="SYX84928.1"/>
    <property type="molecule type" value="Genomic_DNA"/>
</dbReference>
<organism evidence="1 2">
    <name type="scientific">Paenibacillus alvei</name>
    <name type="common">Bacillus alvei</name>
    <dbReference type="NCBI Taxonomy" id="44250"/>
    <lineage>
        <taxon>Bacteria</taxon>
        <taxon>Bacillati</taxon>
        <taxon>Bacillota</taxon>
        <taxon>Bacilli</taxon>
        <taxon>Bacillales</taxon>
        <taxon>Paenibacillaceae</taxon>
        <taxon>Paenibacillus</taxon>
    </lineage>
</organism>
<gene>
    <name evidence="1" type="ORF">PBLR_13350</name>
</gene>
<sequence length="53" mass="6373">MKAGHKLKWVKDVKQQLHILLFFLNGRKTVHEMEWYNTETRMDSKTSQKQAGR</sequence>
<evidence type="ECO:0000313" key="2">
    <source>
        <dbReference type="Proteomes" id="UP000304148"/>
    </source>
</evidence>
<protein>
    <submittedName>
        <fullName evidence="1">Uncharacterized protein</fullName>
    </submittedName>
</protein>
<evidence type="ECO:0000313" key="1">
    <source>
        <dbReference type="EMBL" id="SYX84928.1"/>
    </source>
</evidence>
<dbReference type="Proteomes" id="UP000304148">
    <property type="component" value="Chromosome"/>
</dbReference>
<dbReference type="AlphaFoldDB" id="A0A383RD30"/>